<dbReference type="Gene3D" id="3.40.50.2300">
    <property type="match status" value="1"/>
</dbReference>
<dbReference type="AlphaFoldDB" id="A0A9D7S5I8"/>
<protein>
    <submittedName>
        <fullName evidence="1">Uncharacterized protein</fullName>
    </submittedName>
</protein>
<accession>A0A9D7S5I8</accession>
<gene>
    <name evidence="1" type="ORF">IPO85_00915</name>
</gene>
<dbReference type="EMBL" id="JADKFW010000004">
    <property type="protein sequence ID" value="MBK9716088.1"/>
    <property type="molecule type" value="Genomic_DNA"/>
</dbReference>
<sequence>MTNLIINRVNYILSDEVPNLYLSKIDNLIFRMQVTHFKQRISNRLKEETFSQWANGLKEEDYIYYSFTEPSNFDFLAIKSEDYLFNRFKEKFIREQLINFFKKRAFLVEPFPKGNDLSVYEKIDDFNNEWSIYRRYDLLVRTHRKEVAFNIGSEKTLISNQTQTFERIDKIRIIDNQDSFIKPLGGKEGVNNCRIIANRDKRTKLGISNEPRKLNYKNLYKQLVAFYNNQLLSLDKDNFKIEAGGLKNVEQIDLNKVNINENLMLFGKEKTDINAVTGMRDYGIYKPSPKAMDVKFIFVYENSRDANQLYLYLKNGLKHYPGLWSYVGIPIRLSDLKIQYSGVDDLKNRMDSFLAENLPNEYYGDLLAIIINPNSSQDKEEIEEDENPMYYEIKRKFLEKGIPTQFIQDKNIHSGSFHYFYQIFQSVF</sequence>
<reference evidence="1 2" key="1">
    <citation type="submission" date="2020-10" db="EMBL/GenBank/DDBJ databases">
        <title>Connecting structure to function with the recovery of over 1000 high-quality activated sludge metagenome-assembled genomes encoding full-length rRNA genes using long-read sequencing.</title>
        <authorList>
            <person name="Singleton C.M."/>
            <person name="Petriglieri F."/>
            <person name="Kristensen J.M."/>
            <person name="Kirkegaard R.H."/>
            <person name="Michaelsen T.Y."/>
            <person name="Andersen M.H."/>
            <person name="Karst S.M."/>
            <person name="Dueholm M.S."/>
            <person name="Nielsen P.H."/>
            <person name="Albertsen M."/>
        </authorList>
    </citation>
    <scope>NUCLEOTIDE SEQUENCE [LARGE SCALE GENOMIC DNA]</scope>
    <source>
        <strain evidence="1">Ribe_18-Q3-R11-54_BAT3C.373</strain>
    </source>
</reference>
<name>A0A9D7S5I8_9BACT</name>
<proteinExistence type="predicted"/>
<dbReference type="Proteomes" id="UP000808349">
    <property type="component" value="Unassembled WGS sequence"/>
</dbReference>
<evidence type="ECO:0000313" key="2">
    <source>
        <dbReference type="Proteomes" id="UP000808349"/>
    </source>
</evidence>
<dbReference type="InterPro" id="IPR012337">
    <property type="entry name" value="RNaseH-like_sf"/>
</dbReference>
<dbReference type="SUPFAM" id="SSF53098">
    <property type="entry name" value="Ribonuclease H-like"/>
    <property type="match status" value="1"/>
</dbReference>
<organism evidence="1 2">
    <name type="scientific">Candidatus Defluviibacterium haderslevense</name>
    <dbReference type="NCBI Taxonomy" id="2981993"/>
    <lineage>
        <taxon>Bacteria</taxon>
        <taxon>Pseudomonadati</taxon>
        <taxon>Bacteroidota</taxon>
        <taxon>Saprospiria</taxon>
        <taxon>Saprospirales</taxon>
        <taxon>Saprospiraceae</taxon>
        <taxon>Candidatus Defluviibacterium</taxon>
    </lineage>
</organism>
<comment type="caution">
    <text evidence="1">The sequence shown here is derived from an EMBL/GenBank/DDBJ whole genome shotgun (WGS) entry which is preliminary data.</text>
</comment>
<evidence type="ECO:0000313" key="1">
    <source>
        <dbReference type="EMBL" id="MBK9716088.1"/>
    </source>
</evidence>